<evidence type="ECO:0008006" key="3">
    <source>
        <dbReference type="Google" id="ProtNLM"/>
    </source>
</evidence>
<comment type="caution">
    <text evidence="1">The sequence shown here is derived from an EMBL/GenBank/DDBJ whole genome shotgun (WGS) entry which is preliminary data.</text>
</comment>
<keyword evidence="2" id="KW-1185">Reference proteome</keyword>
<dbReference type="RefSeq" id="WP_163130717.1">
    <property type="nucleotide sequence ID" value="NZ_JAYDYW010000007.1"/>
</dbReference>
<gene>
    <name evidence="1" type="ORF">SNR37_003689</name>
</gene>
<dbReference type="Proteomes" id="UP001310248">
    <property type="component" value="Unassembled WGS sequence"/>
</dbReference>
<accession>A0ABU7G4T6</accession>
<evidence type="ECO:0000313" key="1">
    <source>
        <dbReference type="EMBL" id="MEE1674252.1"/>
    </source>
</evidence>
<sequence>MSDFKELNKRSANAYAQQRNLIKQVLAGKAKQCEHCKQPLFVVLPGQEKAPGVYCTKGCTSIELELSLPK</sequence>
<name>A0ABU7G4T6_9ALTE</name>
<evidence type="ECO:0000313" key="2">
    <source>
        <dbReference type="Proteomes" id="UP001310248"/>
    </source>
</evidence>
<reference evidence="2" key="1">
    <citation type="submission" date="2023-07" db="EMBL/GenBank/DDBJ databases">
        <title>Draft genome sequence of Agarivorans aestuarii strain ZMCS4, a CAZymes producing bacteria isolated from the marine brown algae Clodostephus spongiosus.</title>
        <authorList>
            <person name="Lorente B."/>
            <person name="Cabral C."/>
            <person name="Frias J."/>
            <person name="Faria J."/>
            <person name="Toubarro D."/>
        </authorList>
    </citation>
    <scope>NUCLEOTIDE SEQUENCE [LARGE SCALE GENOMIC DNA]</scope>
    <source>
        <strain evidence="2">ZMCS4</strain>
    </source>
</reference>
<dbReference type="EMBL" id="JAYDYW010000007">
    <property type="protein sequence ID" value="MEE1674252.1"/>
    <property type="molecule type" value="Genomic_DNA"/>
</dbReference>
<proteinExistence type="predicted"/>
<protein>
    <recommendedName>
        <fullName evidence="3">DNA-binding protein</fullName>
    </recommendedName>
</protein>
<organism evidence="1 2">
    <name type="scientific">Agarivorans aestuarii</name>
    <dbReference type="NCBI Taxonomy" id="1563703"/>
    <lineage>
        <taxon>Bacteria</taxon>
        <taxon>Pseudomonadati</taxon>
        <taxon>Pseudomonadota</taxon>
        <taxon>Gammaproteobacteria</taxon>
        <taxon>Alteromonadales</taxon>
        <taxon>Alteromonadaceae</taxon>
        <taxon>Agarivorans</taxon>
    </lineage>
</organism>